<evidence type="ECO:0000313" key="2">
    <source>
        <dbReference type="Proteomes" id="UP000251213"/>
    </source>
</evidence>
<name>A0A364K8A2_9BACL</name>
<sequence length="72" mass="8126">MEPKPRSFLDEAANRFCVGSLGGSEWGNDKRLIKRATSVYTLNIILIDCQNAETTYPPKKYNKYADKKEALG</sequence>
<accession>A0A364K8A2</accession>
<proteinExistence type="predicted"/>
<dbReference type="AlphaFoldDB" id="A0A364K8A2"/>
<reference evidence="1 2" key="1">
    <citation type="submission" date="2018-06" db="EMBL/GenBank/DDBJ databases">
        <title>Thermoflavimicrobium daqus sp. nov., a thermophilic microbe isolated from Moutai-flavour Daqu.</title>
        <authorList>
            <person name="Wang X."/>
            <person name="Zhou H."/>
        </authorList>
    </citation>
    <scope>NUCLEOTIDE SEQUENCE [LARGE SCALE GENOMIC DNA]</scope>
    <source>
        <strain evidence="1 2">FBKL4.011</strain>
    </source>
</reference>
<comment type="caution">
    <text evidence="1">The sequence shown here is derived from an EMBL/GenBank/DDBJ whole genome shotgun (WGS) entry which is preliminary data.</text>
</comment>
<dbReference type="EMBL" id="QJKK01000001">
    <property type="protein sequence ID" value="RAL26531.1"/>
    <property type="molecule type" value="Genomic_DNA"/>
</dbReference>
<keyword evidence="2" id="KW-1185">Reference proteome</keyword>
<dbReference type="Proteomes" id="UP000251213">
    <property type="component" value="Unassembled WGS sequence"/>
</dbReference>
<gene>
    <name evidence="1" type="ORF">DL897_00285</name>
</gene>
<protein>
    <submittedName>
        <fullName evidence="1">Uncharacterized protein</fullName>
    </submittedName>
</protein>
<reference evidence="1 2" key="2">
    <citation type="submission" date="2018-06" db="EMBL/GenBank/DDBJ databases">
        <authorList>
            <person name="Zhirakovskaya E."/>
        </authorList>
    </citation>
    <scope>NUCLEOTIDE SEQUENCE [LARGE SCALE GENOMIC DNA]</scope>
    <source>
        <strain evidence="1 2">FBKL4.011</strain>
    </source>
</reference>
<organism evidence="1 2">
    <name type="scientific">Thermoflavimicrobium daqui</name>
    <dbReference type="NCBI Taxonomy" id="2137476"/>
    <lineage>
        <taxon>Bacteria</taxon>
        <taxon>Bacillati</taxon>
        <taxon>Bacillota</taxon>
        <taxon>Bacilli</taxon>
        <taxon>Bacillales</taxon>
        <taxon>Thermoactinomycetaceae</taxon>
        <taxon>Thermoflavimicrobium</taxon>
    </lineage>
</organism>
<evidence type="ECO:0000313" key="1">
    <source>
        <dbReference type="EMBL" id="RAL26531.1"/>
    </source>
</evidence>